<accession>A0ABS2DCW9</accession>
<keyword evidence="1" id="KW-1133">Transmembrane helix</keyword>
<reference evidence="2 3" key="1">
    <citation type="submission" date="2021-02" db="EMBL/GenBank/DDBJ databases">
        <title>Bacillus sp. RD4P76, an endophyte from a halophyte.</title>
        <authorList>
            <person name="Sun J.-Q."/>
        </authorList>
    </citation>
    <scope>NUCLEOTIDE SEQUENCE [LARGE SCALE GENOMIC DNA]</scope>
    <source>
        <strain evidence="2 3">RD4P76</strain>
    </source>
</reference>
<keyword evidence="3" id="KW-1185">Reference proteome</keyword>
<evidence type="ECO:0000313" key="2">
    <source>
        <dbReference type="EMBL" id="MBM6616293.1"/>
    </source>
</evidence>
<dbReference type="Proteomes" id="UP001518925">
    <property type="component" value="Unassembled WGS sequence"/>
</dbReference>
<dbReference type="RefSeq" id="WP_204201687.1">
    <property type="nucleotide sequence ID" value="NZ_JAFELM010000009.1"/>
</dbReference>
<organism evidence="2 3">
    <name type="scientific">Bacillus suaedaesalsae</name>
    <dbReference type="NCBI Taxonomy" id="2810349"/>
    <lineage>
        <taxon>Bacteria</taxon>
        <taxon>Bacillati</taxon>
        <taxon>Bacillota</taxon>
        <taxon>Bacilli</taxon>
        <taxon>Bacillales</taxon>
        <taxon>Bacillaceae</taxon>
        <taxon>Bacillus</taxon>
    </lineage>
</organism>
<keyword evidence="1" id="KW-0812">Transmembrane</keyword>
<dbReference type="EMBL" id="JAFELM010000009">
    <property type="protein sequence ID" value="MBM6616293.1"/>
    <property type="molecule type" value="Genomic_DNA"/>
</dbReference>
<comment type="caution">
    <text evidence="2">The sequence shown here is derived from an EMBL/GenBank/DDBJ whole genome shotgun (WGS) entry which is preliminary data.</text>
</comment>
<feature type="transmembrane region" description="Helical" evidence="1">
    <location>
        <begin position="94"/>
        <end position="113"/>
    </location>
</feature>
<feature type="transmembrane region" description="Helical" evidence="1">
    <location>
        <begin position="125"/>
        <end position="146"/>
    </location>
</feature>
<feature type="transmembrane region" description="Helical" evidence="1">
    <location>
        <begin position="6"/>
        <end position="23"/>
    </location>
</feature>
<name>A0ABS2DCW9_9BACI</name>
<evidence type="ECO:0008006" key="4">
    <source>
        <dbReference type="Google" id="ProtNLM"/>
    </source>
</evidence>
<feature type="transmembrane region" description="Helical" evidence="1">
    <location>
        <begin position="67"/>
        <end position="87"/>
    </location>
</feature>
<keyword evidence="1" id="KW-0472">Membrane</keyword>
<protein>
    <recommendedName>
        <fullName evidence="4">Histidine kinase N-terminal 7TM region domain-containing protein</fullName>
    </recommendedName>
</protein>
<evidence type="ECO:0000256" key="1">
    <source>
        <dbReference type="SAM" id="Phobius"/>
    </source>
</evidence>
<gene>
    <name evidence="2" type="ORF">JR050_01170</name>
</gene>
<feature type="transmembrane region" description="Helical" evidence="1">
    <location>
        <begin position="30"/>
        <end position="47"/>
    </location>
</feature>
<proteinExistence type="predicted"/>
<sequence length="152" mass="17659">MALTIYVILCWLLVALLIFEKNLLGKKGQVLLLMFGVFINTHAYLIISDPIKLIHVSTEPTKYIGFVLYRSFVLPLLLTIIVNRFIYYRSVGKILSLLVISIGLFWVIEVVNIKLQLFQYKNWSVFASIFYLTSLLLVELTIMQLVRKRGWT</sequence>
<evidence type="ECO:0000313" key="3">
    <source>
        <dbReference type="Proteomes" id="UP001518925"/>
    </source>
</evidence>